<feature type="region of interest" description="Disordered" evidence="1">
    <location>
        <begin position="166"/>
        <end position="206"/>
    </location>
</feature>
<dbReference type="AlphaFoldDB" id="A0A9N9SU67"/>
<protein>
    <submittedName>
        <fullName evidence="2">Uncharacterized protein</fullName>
    </submittedName>
</protein>
<proteinExistence type="predicted"/>
<evidence type="ECO:0000313" key="2">
    <source>
        <dbReference type="EMBL" id="CAG9828045.1"/>
    </source>
</evidence>
<reference evidence="2" key="1">
    <citation type="submission" date="2022-01" db="EMBL/GenBank/DDBJ databases">
        <authorList>
            <person name="King R."/>
        </authorList>
    </citation>
    <scope>NUCLEOTIDE SEQUENCE</scope>
</reference>
<name>A0A9N9SU67_DIABA</name>
<evidence type="ECO:0000313" key="3">
    <source>
        <dbReference type="Proteomes" id="UP001153709"/>
    </source>
</evidence>
<accession>A0A9N9SU67</accession>
<feature type="compositionally biased region" description="Low complexity" evidence="1">
    <location>
        <begin position="104"/>
        <end position="128"/>
    </location>
</feature>
<dbReference type="Proteomes" id="UP001153709">
    <property type="component" value="Chromosome 1"/>
</dbReference>
<organism evidence="2 3">
    <name type="scientific">Diabrotica balteata</name>
    <name type="common">Banded cucumber beetle</name>
    <dbReference type="NCBI Taxonomy" id="107213"/>
    <lineage>
        <taxon>Eukaryota</taxon>
        <taxon>Metazoa</taxon>
        <taxon>Ecdysozoa</taxon>
        <taxon>Arthropoda</taxon>
        <taxon>Hexapoda</taxon>
        <taxon>Insecta</taxon>
        <taxon>Pterygota</taxon>
        <taxon>Neoptera</taxon>
        <taxon>Endopterygota</taxon>
        <taxon>Coleoptera</taxon>
        <taxon>Polyphaga</taxon>
        <taxon>Cucujiformia</taxon>
        <taxon>Chrysomeloidea</taxon>
        <taxon>Chrysomelidae</taxon>
        <taxon>Galerucinae</taxon>
        <taxon>Diabroticina</taxon>
        <taxon>Diabroticites</taxon>
        <taxon>Diabrotica</taxon>
    </lineage>
</organism>
<keyword evidence="3" id="KW-1185">Reference proteome</keyword>
<dbReference type="EMBL" id="OU898276">
    <property type="protein sequence ID" value="CAG9828045.1"/>
    <property type="molecule type" value="Genomic_DNA"/>
</dbReference>
<sequence length="206" mass="22057">MLGVNCLTSTAIFLIFIPVISTISPLFLNQKLEISERHLLEEENAALVSYDNANYVVATDNDNNKPGTSLLRVDLSPERKDELQISDFVNDNDDDSIKDPNYESDSSSSSSSSSSTSSDSSSSSSSYSPDCNGFLSNSHNVSQVFDPSLDFQAVNTPAASIQVNPLAANLQGSGPEVPDTQLADSQPANTYPADTKIASPKKRGKK</sequence>
<gene>
    <name evidence="2" type="ORF">DIABBA_LOCUS1993</name>
</gene>
<dbReference type="OrthoDB" id="10450445at2759"/>
<evidence type="ECO:0000256" key="1">
    <source>
        <dbReference type="SAM" id="MobiDB-lite"/>
    </source>
</evidence>
<feature type="region of interest" description="Disordered" evidence="1">
    <location>
        <begin position="84"/>
        <end position="130"/>
    </location>
</feature>